<gene>
    <name evidence="4" type="ORF">ACFSUF_17525</name>
</gene>
<dbReference type="RefSeq" id="WP_377604829.1">
    <property type="nucleotide sequence ID" value="NZ_JBHUME010000011.1"/>
</dbReference>
<evidence type="ECO:0000256" key="2">
    <source>
        <dbReference type="SAM" id="Coils"/>
    </source>
</evidence>
<dbReference type="Proteomes" id="UP001597541">
    <property type="component" value="Unassembled WGS sequence"/>
</dbReference>
<dbReference type="NCBIfam" id="TIGR03696">
    <property type="entry name" value="Rhs_assc_core"/>
    <property type="match status" value="1"/>
</dbReference>
<feature type="coiled-coil region" evidence="2">
    <location>
        <begin position="36"/>
        <end position="94"/>
    </location>
</feature>
<sequence>MKAIHKSIVFTILISIFITLFPLGQISYAIPGNTTNKQDSSELKTAESKRKNLTKLFGVSEEEIQYALDRGFTLEQIERVLSDKRSKNKNLNELVDTIPHIVNNSKKAKGTIKSELGSASYATTFSSLASASAIPDFSYVKTKPDEAPFSVVLDQEVVSTLSGSLTLRAGDLSLPGRNGLGFTLTRVYDSNSSQFNQMIVSGGGNDNQLPLEEKLFPIGKGWSWDISYLEINESGKFLHLAGSGVFKIDSSNKLTGYPWLDLTFTADTTVNVNGIASAYVLKSVQLINQYFSAEGQLLQISDAYGNKVTFTYSNNTKYGTVLTGITDSIGNTISITYEDTSVRLNAGSRTVIYYKSLQNGKEVLSQVIDPIGRSTAYDYTLKNAQFNLLGTTPITDNPYALLTGVTYPTGAKAVYTYEANPVTRYIGTNSVNQVYRIKARENQIFKSDGSIDTYNYKDITYPSSDIGSSYNTDFTFSVTINDGLKASTYYNDKDYIDDTSPPVFYNTKIIENAIYNAKTYTKTIDYGYDRARKWPVPVTTVITNSQSDTTSTYVINSSNQYDDYGNIVQSVDPIGGISTFTFDPTTHLLMTVAKQVNGNQQWQYTQYTRNVQGTVTKEQVYGGTSAGPSGNPLRETTYENIDVTTGNVGQIRVKNGSPYDTVTVIEYADTYQKAYPTKTSTTVHDIDGNISTIVKEYKLDVSTGKLLELIDGNLNKTSYSYDAVGRLTSVLNNTDGSTTKVQYNDFLNKQTIIDEEGIQTVTNWNPLGWKVDEGINEQGNYKSKNKVGYDVKGRLVWNEDALGNRTYYEYDQWSRQNVVRYSDGVSFEKYIIDDINNTKTAISPENYGRKSYYDKLGRETKQEETTSTGKTTILFTKTYDNLGQTLNVTDSVTPQNITTYGYDELGQLTSVKVNVAGIPQITSYNYNLMGNIVRVTYPDNNITTKSYDEMGRLLKTEIVAVTGKNNIEKYYYDNNSNQVKFIDRNNNRFKYTYDGRNFLRKKEIVDSAWNAILGEETISFGYNLTGKRKTMTDSTGTTKYGYSSTTGLLEAVTFPDDHEIKYDYDPNHNRRSMNGPFESNIYYHYDSLNRLDIVATSNDFSNDYVAKYQHYRDGMLKQITQRNGVNSVYTYDGLSMNTLEVKKSDGTIMSNYSYSYDNNKNIKTITENAQTDSFNYDELNRLKNTTLFNQSYTYDSRGNRKSMVASKTFDRPDGITAYDKRDRLISVTKSTGGVVSYKYNGDGLLWERTESGVTKRFYWDGSNIIAEATVNGSEETLEARYIRGKGLIAREDSQGKSYYVQNGHGDTVNLMDETGMTKLNEYKYDSFGNMSYMNETIAQPFKYSGEMYDSSVGLQYLRARWYDPSIGRFIGVDAYGGQIANPLTQNLYTYVHNNPLRWLDPTGHWIEGLDNQLSSADQKIIRQLTGDWKNAKTKALKDNIHATANRIRMAHFISKANDIREEVNDDFIDAIDDYVPNIKSISKKGVQKVFKSLIDDSDETWVFRFADSHDAKSYTPANKGTSLAGGRVKPATDKSLSMSVNFRYGSWATTKEAINDTGLFYAYIDNEETGHVSVSPTVAAQTAFGSMAEWRNSYSTANDGAHFYTSVLMTISVPVDINYFLFIK</sequence>
<protein>
    <submittedName>
        <fullName evidence="4">RHS repeat-associated core domain-containing protein</fullName>
    </submittedName>
</protein>
<evidence type="ECO:0000259" key="3">
    <source>
        <dbReference type="Pfam" id="PF25023"/>
    </source>
</evidence>
<dbReference type="PANTHER" id="PTHR32305">
    <property type="match status" value="1"/>
</dbReference>
<dbReference type="PANTHER" id="PTHR32305:SF15">
    <property type="entry name" value="PROTEIN RHSA-RELATED"/>
    <property type="match status" value="1"/>
</dbReference>
<keyword evidence="1" id="KW-0677">Repeat</keyword>
<comment type="caution">
    <text evidence="4">The sequence shown here is derived from an EMBL/GenBank/DDBJ whole genome shotgun (WGS) entry which is preliminary data.</text>
</comment>
<name>A0ABW5PIM3_9BACL</name>
<evidence type="ECO:0000256" key="1">
    <source>
        <dbReference type="ARBA" id="ARBA00022737"/>
    </source>
</evidence>
<reference evidence="5" key="1">
    <citation type="journal article" date="2019" name="Int. J. Syst. Evol. Microbiol.">
        <title>The Global Catalogue of Microorganisms (GCM) 10K type strain sequencing project: providing services to taxonomists for standard genome sequencing and annotation.</title>
        <authorList>
            <consortium name="The Broad Institute Genomics Platform"/>
            <consortium name="The Broad Institute Genome Sequencing Center for Infectious Disease"/>
            <person name="Wu L."/>
            <person name="Ma J."/>
        </authorList>
    </citation>
    <scope>NUCLEOTIDE SEQUENCE [LARGE SCALE GENOMIC DNA]</scope>
    <source>
        <strain evidence="5">KCTC 3950</strain>
    </source>
</reference>
<keyword evidence="5" id="KW-1185">Reference proteome</keyword>
<accession>A0ABW5PIM3</accession>
<feature type="domain" description="Teneurin-like YD-shell" evidence="3">
    <location>
        <begin position="1125"/>
        <end position="1395"/>
    </location>
</feature>
<dbReference type="Pfam" id="PF25023">
    <property type="entry name" value="TEN_YD-shell"/>
    <property type="match status" value="2"/>
</dbReference>
<evidence type="ECO:0000313" key="5">
    <source>
        <dbReference type="Proteomes" id="UP001597541"/>
    </source>
</evidence>
<dbReference type="InterPro" id="IPR056823">
    <property type="entry name" value="TEN-like_YD-shell"/>
</dbReference>
<feature type="domain" description="Teneurin-like YD-shell" evidence="3">
    <location>
        <begin position="843"/>
        <end position="997"/>
    </location>
</feature>
<evidence type="ECO:0000313" key="4">
    <source>
        <dbReference type="EMBL" id="MFD2614212.1"/>
    </source>
</evidence>
<proteinExistence type="predicted"/>
<keyword evidence="2" id="KW-0175">Coiled coil</keyword>
<dbReference type="Gene3D" id="2.180.10.10">
    <property type="entry name" value="RHS repeat-associated core"/>
    <property type="match status" value="3"/>
</dbReference>
<dbReference type="InterPro" id="IPR022385">
    <property type="entry name" value="Rhs_assc_core"/>
</dbReference>
<dbReference type="EMBL" id="JBHUME010000011">
    <property type="protein sequence ID" value="MFD2614212.1"/>
    <property type="molecule type" value="Genomic_DNA"/>
</dbReference>
<dbReference type="InterPro" id="IPR050708">
    <property type="entry name" value="T6SS_VgrG/RHS"/>
</dbReference>
<organism evidence="4 5">
    <name type="scientific">Paenibacillus gansuensis</name>
    <dbReference type="NCBI Taxonomy" id="306542"/>
    <lineage>
        <taxon>Bacteria</taxon>
        <taxon>Bacillati</taxon>
        <taxon>Bacillota</taxon>
        <taxon>Bacilli</taxon>
        <taxon>Bacillales</taxon>
        <taxon>Paenibacillaceae</taxon>
        <taxon>Paenibacillus</taxon>
    </lineage>
</organism>